<evidence type="ECO:0000256" key="3">
    <source>
        <dbReference type="ARBA" id="ARBA00012288"/>
    </source>
</evidence>
<feature type="binding site" evidence="8">
    <location>
        <position position="207"/>
    </location>
    <ligand>
        <name>substrate</name>
    </ligand>
</feature>
<evidence type="ECO:0000313" key="13">
    <source>
        <dbReference type="Proteomes" id="UP000231658"/>
    </source>
</evidence>
<feature type="binding site" evidence="8">
    <location>
        <position position="323"/>
    </location>
    <ligand>
        <name>substrate</name>
    </ligand>
</feature>
<dbReference type="AlphaFoldDB" id="A0A1C3RGM3"/>
<comment type="function">
    <text evidence="8">Catalyzes the decarboxylation of four acetate groups of uroporphyrinogen-III to yield coproporphyrinogen-III.</text>
</comment>
<evidence type="ECO:0000256" key="7">
    <source>
        <dbReference type="ARBA" id="ARBA00023244"/>
    </source>
</evidence>
<dbReference type="PANTHER" id="PTHR21091:SF169">
    <property type="entry name" value="UROPORPHYRINOGEN DECARBOXYLASE"/>
    <property type="match status" value="1"/>
</dbReference>
<comment type="pathway">
    <text evidence="1 8 9">Porphyrin-containing compound metabolism; protoporphyrin-IX biosynthesis; coproporphyrinogen-III from 5-aminolevulinate: step 4/4.</text>
</comment>
<dbReference type="GO" id="GO:0019353">
    <property type="term" value="P:protoporphyrinogen IX biosynthetic process from glutamate"/>
    <property type="evidence" value="ECO:0007669"/>
    <property type="project" value="TreeGrafter"/>
</dbReference>
<evidence type="ECO:0000256" key="9">
    <source>
        <dbReference type="RuleBase" id="RU000554"/>
    </source>
</evidence>
<dbReference type="GO" id="GO:0004853">
    <property type="term" value="F:uroporphyrinogen decarboxylase activity"/>
    <property type="evidence" value="ECO:0007669"/>
    <property type="project" value="UniProtKB-UniRule"/>
</dbReference>
<dbReference type="FunFam" id="3.20.20.210:FF:000007">
    <property type="entry name" value="Uroporphyrinogen decarboxylase"/>
    <property type="match status" value="1"/>
</dbReference>
<keyword evidence="4 8" id="KW-0963">Cytoplasm</keyword>
<comment type="catalytic activity">
    <reaction evidence="8 9">
        <text>uroporphyrinogen III + 4 H(+) = coproporphyrinogen III + 4 CO2</text>
        <dbReference type="Rhea" id="RHEA:19865"/>
        <dbReference type="ChEBI" id="CHEBI:15378"/>
        <dbReference type="ChEBI" id="CHEBI:16526"/>
        <dbReference type="ChEBI" id="CHEBI:57308"/>
        <dbReference type="ChEBI" id="CHEBI:57309"/>
        <dbReference type="EC" id="4.1.1.37"/>
    </reaction>
</comment>
<dbReference type="InterPro" id="IPR000257">
    <property type="entry name" value="Uroporphyrinogen_deCOase"/>
</dbReference>
<evidence type="ECO:0000256" key="4">
    <source>
        <dbReference type="ARBA" id="ARBA00022490"/>
    </source>
</evidence>
<dbReference type="PROSITE" id="PS00906">
    <property type="entry name" value="UROD_1"/>
    <property type="match status" value="1"/>
</dbReference>
<evidence type="ECO:0000259" key="11">
    <source>
        <dbReference type="PROSITE" id="PS00906"/>
    </source>
</evidence>
<organism evidence="12 13">
    <name type="scientific">Candidatus Terasakiella magnetica</name>
    <dbReference type="NCBI Taxonomy" id="1867952"/>
    <lineage>
        <taxon>Bacteria</taxon>
        <taxon>Pseudomonadati</taxon>
        <taxon>Pseudomonadota</taxon>
        <taxon>Alphaproteobacteria</taxon>
        <taxon>Rhodospirillales</taxon>
        <taxon>Terasakiellaceae</taxon>
        <taxon>Terasakiella</taxon>
    </lineage>
</organism>
<dbReference type="InterPro" id="IPR038071">
    <property type="entry name" value="UROD/MetE-like_sf"/>
</dbReference>
<comment type="caution">
    <text evidence="8">Lacks conserved residue(s) required for the propagation of feature annotation.</text>
</comment>
<dbReference type="CDD" id="cd00717">
    <property type="entry name" value="URO-D"/>
    <property type="match status" value="1"/>
</dbReference>
<keyword evidence="5 8" id="KW-0210">Decarboxylase</keyword>
<feature type="domain" description="Uroporphyrinogen decarboxylase (URO-D)" evidence="11">
    <location>
        <begin position="21"/>
        <end position="30"/>
    </location>
</feature>
<keyword evidence="6 8" id="KW-0456">Lyase</keyword>
<keyword evidence="7 8" id="KW-0627">Porphyrin biosynthesis</keyword>
<dbReference type="GO" id="GO:0005829">
    <property type="term" value="C:cytosol"/>
    <property type="evidence" value="ECO:0007669"/>
    <property type="project" value="TreeGrafter"/>
</dbReference>
<evidence type="ECO:0000256" key="1">
    <source>
        <dbReference type="ARBA" id="ARBA00004804"/>
    </source>
</evidence>
<dbReference type="Gene3D" id="3.20.20.210">
    <property type="match status" value="1"/>
</dbReference>
<gene>
    <name evidence="8 12" type="primary">hemE</name>
    <name evidence="12" type="ORF">MTBPR1_20192</name>
</gene>
<accession>A0A1C3RGM3</accession>
<dbReference type="EMBL" id="FLYE01000012">
    <property type="protein sequence ID" value="SCA56344.1"/>
    <property type="molecule type" value="Genomic_DNA"/>
</dbReference>
<dbReference type="RefSeq" id="WP_069187013.1">
    <property type="nucleotide sequence ID" value="NZ_FLYE01000012.1"/>
</dbReference>
<evidence type="ECO:0000256" key="6">
    <source>
        <dbReference type="ARBA" id="ARBA00023239"/>
    </source>
</evidence>
<dbReference type="Pfam" id="PF01208">
    <property type="entry name" value="URO-D"/>
    <property type="match status" value="1"/>
</dbReference>
<reference evidence="12 13" key="1">
    <citation type="submission" date="2016-07" db="EMBL/GenBank/DDBJ databases">
        <authorList>
            <person name="Lefevre C.T."/>
        </authorList>
    </citation>
    <scope>NUCLEOTIDE SEQUENCE [LARGE SCALE GENOMIC DNA]</scope>
    <source>
        <strain evidence="12">PR1</strain>
    </source>
</reference>
<evidence type="ECO:0000256" key="5">
    <source>
        <dbReference type="ARBA" id="ARBA00022793"/>
    </source>
</evidence>
<comment type="subcellular location">
    <subcellularLocation>
        <location evidence="8">Cytoplasm</location>
    </subcellularLocation>
</comment>
<dbReference type="STRING" id="1867952.MTBPR1_20192"/>
<dbReference type="InterPro" id="IPR006361">
    <property type="entry name" value="Uroporphyrinogen_deCO2ase_HemE"/>
</dbReference>
<dbReference type="NCBIfam" id="TIGR01464">
    <property type="entry name" value="hemE"/>
    <property type="match status" value="1"/>
</dbReference>
<feature type="binding site" evidence="8">
    <location>
        <position position="76"/>
    </location>
    <ligand>
        <name>substrate</name>
    </ligand>
</feature>
<dbReference type="OrthoDB" id="9806656at2"/>
<protein>
    <recommendedName>
        <fullName evidence="3 8">Uroporphyrinogen decarboxylase</fullName>
        <shortName evidence="8">UPD</shortName>
        <shortName evidence="8">URO-D</shortName>
        <ecNumber evidence="3 8">4.1.1.37</ecNumber>
    </recommendedName>
</protein>
<dbReference type="HAMAP" id="MF_00218">
    <property type="entry name" value="URO_D"/>
    <property type="match status" value="1"/>
</dbReference>
<feature type="binding site" evidence="8">
    <location>
        <position position="152"/>
    </location>
    <ligand>
        <name>substrate</name>
    </ligand>
</feature>
<dbReference type="SUPFAM" id="SSF51726">
    <property type="entry name" value="UROD/MetE-like"/>
    <property type="match status" value="1"/>
</dbReference>
<evidence type="ECO:0000256" key="10">
    <source>
        <dbReference type="RuleBase" id="RU004169"/>
    </source>
</evidence>
<evidence type="ECO:0000313" key="12">
    <source>
        <dbReference type="EMBL" id="SCA56344.1"/>
    </source>
</evidence>
<comment type="similarity">
    <text evidence="2 8 10">Belongs to the uroporphyrinogen decarboxylase family.</text>
</comment>
<sequence length="349" mass="38998">MASSEKLFLRALKGETTERPPIWLMRQAGRYLPEYMETRAKSKNFLNFCYSPDLATEVTLQPLRRYGFDAAILFADILTIPDALGQKVEFIKGEGPKLEPIRDMDGLSKLSLEGIHDHLAPVYETVSRLSKEIPETTALIGFAGAPWTNATYMVEGQGSKTYETIRSIAYTDPDFFQELINLLVESTSEYLLKQIEAGAEAVQLFDSWAGVLPEDQFDRWVIEPNKEITSRIKDAYPDMPVIGFPRGAGPLYKKFVIETGVDAVSIDQTVPLDWAVEELQPLCTVQGNLDNLCVVAGGEQMEEQVQKILDKMTNGPFIFNLGHGIVPQTPPENVGRVVEMVQNFDKTAI</sequence>
<name>A0A1C3RGM3_9PROT</name>
<comment type="subunit">
    <text evidence="8">Homodimer.</text>
</comment>
<feature type="binding site" evidence="8">
    <location>
        <begin position="26"/>
        <end position="30"/>
    </location>
    <ligand>
        <name>substrate</name>
    </ligand>
</feature>
<feature type="site" description="Transition state stabilizer" evidence="8">
    <location>
        <position position="76"/>
    </location>
</feature>
<proteinExistence type="inferred from homology"/>
<evidence type="ECO:0000256" key="8">
    <source>
        <dbReference type="HAMAP-Rule" id="MF_00218"/>
    </source>
</evidence>
<dbReference type="Proteomes" id="UP000231658">
    <property type="component" value="Unassembled WGS sequence"/>
</dbReference>
<dbReference type="EC" id="4.1.1.37" evidence="3 8"/>
<keyword evidence="13" id="KW-1185">Reference proteome</keyword>
<dbReference type="UniPathway" id="UPA00251">
    <property type="reaction ID" value="UER00321"/>
</dbReference>
<dbReference type="PANTHER" id="PTHR21091">
    <property type="entry name" value="METHYLTETRAHYDROFOLATE:HOMOCYSTEINE METHYLTRANSFERASE RELATED"/>
    <property type="match status" value="1"/>
</dbReference>
<evidence type="ECO:0000256" key="2">
    <source>
        <dbReference type="ARBA" id="ARBA00009935"/>
    </source>
</evidence>